<dbReference type="eggNOG" id="ENOG502TI2U">
    <property type="taxonomic scope" value="Eukaryota"/>
</dbReference>
<accession>A0A1I7TXS8</accession>
<reference evidence="3" key="1">
    <citation type="submission" date="2016-11" db="UniProtKB">
        <authorList>
            <consortium name="WormBaseParasite"/>
        </authorList>
    </citation>
    <scope>IDENTIFICATION</scope>
</reference>
<feature type="signal peptide" evidence="1">
    <location>
        <begin position="1"/>
        <end position="15"/>
    </location>
</feature>
<dbReference type="WBParaSite" id="Csp11.Scaffold629.g12863.t1">
    <property type="protein sequence ID" value="Csp11.Scaffold629.g12863.t1"/>
    <property type="gene ID" value="Csp11.Scaffold629.g12863"/>
</dbReference>
<keyword evidence="1" id="KW-0732">Signal</keyword>
<organism evidence="2 3">
    <name type="scientific">Caenorhabditis tropicalis</name>
    <dbReference type="NCBI Taxonomy" id="1561998"/>
    <lineage>
        <taxon>Eukaryota</taxon>
        <taxon>Metazoa</taxon>
        <taxon>Ecdysozoa</taxon>
        <taxon>Nematoda</taxon>
        <taxon>Chromadorea</taxon>
        <taxon>Rhabditida</taxon>
        <taxon>Rhabditina</taxon>
        <taxon>Rhabditomorpha</taxon>
        <taxon>Rhabditoidea</taxon>
        <taxon>Rhabditidae</taxon>
        <taxon>Peloderinae</taxon>
        <taxon>Caenorhabditis</taxon>
    </lineage>
</organism>
<sequence length="149" mass="16958">MLLFLLFLLSPTVSAEYDILTFNMSFLCGHPRQYTYDITFNIRDKNPDKSIKSNAIGRVSAETNMGITEVSVTGFLDADPSLIPVWEPIVEMKHNCQANPKLGYKNLHLQFAPSPALRNKTRYIYKYYMDITDKEGDLVVDAEISKVSK</sequence>
<proteinExistence type="predicted"/>
<name>A0A1I7TXS8_9PELO</name>
<feature type="chain" id="PRO_5013266689" evidence="1">
    <location>
        <begin position="16"/>
        <end position="149"/>
    </location>
</feature>
<keyword evidence="2" id="KW-1185">Reference proteome</keyword>
<evidence type="ECO:0000313" key="3">
    <source>
        <dbReference type="WBParaSite" id="Csp11.Scaffold629.g12863.t1"/>
    </source>
</evidence>
<evidence type="ECO:0000256" key="1">
    <source>
        <dbReference type="SAM" id="SignalP"/>
    </source>
</evidence>
<protein>
    <submittedName>
        <fullName evidence="3">ML domain-containing protein</fullName>
    </submittedName>
</protein>
<dbReference type="AlphaFoldDB" id="A0A1I7TXS8"/>
<evidence type="ECO:0000313" key="2">
    <source>
        <dbReference type="Proteomes" id="UP000095282"/>
    </source>
</evidence>
<dbReference type="Proteomes" id="UP000095282">
    <property type="component" value="Unplaced"/>
</dbReference>